<evidence type="ECO:0000313" key="2">
    <source>
        <dbReference type="EMBL" id="KAF9606056.1"/>
    </source>
</evidence>
<dbReference type="EMBL" id="JADFTS010000005">
    <property type="protein sequence ID" value="KAF9606056.1"/>
    <property type="molecule type" value="Genomic_DNA"/>
</dbReference>
<gene>
    <name evidence="2" type="ORF">IFM89_022291</name>
</gene>
<dbReference type="Proteomes" id="UP000631114">
    <property type="component" value="Unassembled WGS sequence"/>
</dbReference>
<protein>
    <recommendedName>
        <fullName evidence="1">G domain-containing protein</fullName>
    </recommendedName>
</protein>
<dbReference type="GO" id="GO:0005525">
    <property type="term" value="F:GTP binding"/>
    <property type="evidence" value="ECO:0007669"/>
    <property type="project" value="InterPro"/>
</dbReference>
<feature type="non-terminal residue" evidence="2">
    <location>
        <position position="1"/>
    </location>
</feature>
<dbReference type="InterPro" id="IPR006073">
    <property type="entry name" value="GTP-bd"/>
</dbReference>
<organism evidence="2 3">
    <name type="scientific">Coptis chinensis</name>
    <dbReference type="NCBI Taxonomy" id="261450"/>
    <lineage>
        <taxon>Eukaryota</taxon>
        <taxon>Viridiplantae</taxon>
        <taxon>Streptophyta</taxon>
        <taxon>Embryophyta</taxon>
        <taxon>Tracheophyta</taxon>
        <taxon>Spermatophyta</taxon>
        <taxon>Magnoliopsida</taxon>
        <taxon>Ranunculales</taxon>
        <taxon>Ranunculaceae</taxon>
        <taxon>Coptidoideae</taxon>
        <taxon>Coptis</taxon>
    </lineage>
</organism>
<evidence type="ECO:0000313" key="3">
    <source>
        <dbReference type="Proteomes" id="UP000631114"/>
    </source>
</evidence>
<evidence type="ECO:0000259" key="1">
    <source>
        <dbReference type="Pfam" id="PF01926"/>
    </source>
</evidence>
<dbReference type="NCBIfam" id="TIGR00231">
    <property type="entry name" value="small_GTP"/>
    <property type="match status" value="1"/>
</dbReference>
<proteinExistence type="predicted"/>
<sequence length="357" mass="39885">QLSDLIPASRSKFQRRIHCRLESFWDLKPESKSEFLDVDLCTTPLIVMGIGGTAGLIHPSTGYMVARTMALAPILASVIAECLGSTRMIRGNQLHHRVWNGLWILDMKCTREYYSFGMETMLKLDSDGTRSVLQSCSSWEDFVLGICSWSQKMKLGFESNPVLGSALVDFYSKCGYFSEALEIFQATDCSDTEHENYIPASAIGGQPNVDKSSMLNALVGEDRTIVSPISGTRDAIETKLTGLNGQKFKLIDTAGIRRRAVVVLFGNITEALSVNQVLQAIRCVDVVDLVIEALACRIERDYKIAERIEREGKGCMTVVNKWDTIPNKKLQTASYYEEDVRERLRSLNWAPIVYSIA</sequence>
<dbReference type="PANTHER" id="PTHR43834">
    <property type="entry name" value="GTPASE DER"/>
    <property type="match status" value="1"/>
</dbReference>
<feature type="non-terminal residue" evidence="2">
    <location>
        <position position="357"/>
    </location>
</feature>
<comment type="caution">
    <text evidence="2">The sequence shown here is derived from an EMBL/GenBank/DDBJ whole genome shotgun (WGS) entry which is preliminary data.</text>
</comment>
<reference evidence="2 3" key="1">
    <citation type="submission" date="2020-10" db="EMBL/GenBank/DDBJ databases">
        <title>The Coptis chinensis genome and diversification of protoberbering-type alkaloids.</title>
        <authorList>
            <person name="Wang B."/>
            <person name="Shu S."/>
            <person name="Song C."/>
            <person name="Liu Y."/>
        </authorList>
    </citation>
    <scope>NUCLEOTIDE SEQUENCE [LARGE SCALE GENOMIC DNA]</scope>
    <source>
        <strain evidence="2">HL-2020</strain>
        <tissue evidence="2">Leaf</tissue>
    </source>
</reference>
<dbReference type="Pfam" id="PF05834">
    <property type="entry name" value="Lycopene_cycl"/>
    <property type="match status" value="1"/>
</dbReference>
<dbReference type="OrthoDB" id="8954335at2759"/>
<accession>A0A835M0C4</accession>
<dbReference type="InterPro" id="IPR005225">
    <property type="entry name" value="Small_GTP-bd"/>
</dbReference>
<keyword evidence="3" id="KW-1185">Reference proteome</keyword>
<dbReference type="GO" id="GO:0009507">
    <property type="term" value="C:chloroplast"/>
    <property type="evidence" value="ECO:0007669"/>
    <property type="project" value="TreeGrafter"/>
</dbReference>
<dbReference type="SUPFAM" id="SSF52540">
    <property type="entry name" value="P-loop containing nucleoside triphosphate hydrolases"/>
    <property type="match status" value="1"/>
</dbReference>
<dbReference type="AlphaFoldDB" id="A0A835M0C4"/>
<dbReference type="InterPro" id="IPR027417">
    <property type="entry name" value="P-loop_NTPase"/>
</dbReference>
<name>A0A835M0C4_9MAGN</name>
<dbReference type="PANTHER" id="PTHR43834:SF2">
    <property type="entry name" value="GTPASE DER"/>
    <property type="match status" value="1"/>
</dbReference>
<dbReference type="Gene3D" id="3.40.50.300">
    <property type="entry name" value="P-loop containing nucleotide triphosphate hydrolases"/>
    <property type="match status" value="1"/>
</dbReference>
<dbReference type="Pfam" id="PF01926">
    <property type="entry name" value="MMR_HSR1"/>
    <property type="match status" value="1"/>
</dbReference>
<feature type="domain" description="G" evidence="1">
    <location>
        <begin position="202"/>
        <end position="321"/>
    </location>
</feature>